<gene>
    <name evidence="2" type="ORF">L0U88_03205</name>
</gene>
<dbReference type="SUPFAM" id="SSF56112">
    <property type="entry name" value="Protein kinase-like (PK-like)"/>
    <property type="match status" value="1"/>
</dbReference>
<protein>
    <submittedName>
        <fullName evidence="2">Aminoglycoside phosphotransferase family protein</fullName>
    </submittedName>
</protein>
<dbReference type="RefSeq" id="WP_234864163.1">
    <property type="nucleotide sequence ID" value="NZ_JAKEVY010000001.1"/>
</dbReference>
<dbReference type="InterPro" id="IPR002575">
    <property type="entry name" value="Aminoglycoside_PTrfase"/>
</dbReference>
<dbReference type="InterPro" id="IPR050249">
    <property type="entry name" value="Pseudomonas-type_ThrB"/>
</dbReference>
<dbReference type="InterPro" id="IPR011009">
    <property type="entry name" value="Kinase-like_dom_sf"/>
</dbReference>
<reference evidence="2 3" key="1">
    <citation type="submission" date="2022-01" db="EMBL/GenBank/DDBJ databases">
        <title>Flavihumibacter sp. nov., isolated from sediment of a river.</title>
        <authorList>
            <person name="Liu H."/>
        </authorList>
    </citation>
    <scope>NUCLEOTIDE SEQUENCE [LARGE SCALE GENOMIC DNA]</scope>
    <source>
        <strain evidence="2 3">RY-1</strain>
    </source>
</reference>
<keyword evidence="3" id="KW-1185">Reference proteome</keyword>
<dbReference type="EMBL" id="JAKEVY010000001">
    <property type="protein sequence ID" value="MCF1713635.1"/>
    <property type="molecule type" value="Genomic_DNA"/>
</dbReference>
<dbReference type="PANTHER" id="PTHR21064:SF5">
    <property type="entry name" value="SLR1880 PROTEIN"/>
    <property type="match status" value="1"/>
</dbReference>
<dbReference type="Gene3D" id="3.90.1200.10">
    <property type="match status" value="1"/>
</dbReference>
<evidence type="ECO:0000313" key="3">
    <source>
        <dbReference type="Proteomes" id="UP001200145"/>
    </source>
</evidence>
<feature type="domain" description="Aminoglycoside phosphotransferase" evidence="1">
    <location>
        <begin position="19"/>
        <end position="249"/>
    </location>
</feature>
<dbReference type="Proteomes" id="UP001200145">
    <property type="component" value="Unassembled WGS sequence"/>
</dbReference>
<sequence>MEQQILPAYLKETAHLSTETFGSGLINTTWKVTDKNRSYILQRINQDVFKHPEWIASNLRQIGSYLKTHHPDYLFVEPVKTLDNQDLAISKEAGYFRLLPFIKDSHSIDVVTEPSQAYEAAKQFGRFTALLEGIKLDELHTTIADFHNLTLRFRQFEDAIASGIPDRIQKAGPEIDYLKNKSGIVTTYQHICNNPSFHLRVTHHDTKISNVLLDASNKGLCVIDLDTVMAGYFISDVGDMLRTYLSPASEEETDLEKICIRTDIFEAIVKGYLSEMNAILSDDERRAFIYAGKFMIYMQAIRFLSDYLIGDTYYGARYADHNLQRARNQIRLLQELEAKEPELTEILNRYIFHQDQTTSI</sequence>
<dbReference type="Pfam" id="PF01636">
    <property type="entry name" value="APH"/>
    <property type="match status" value="1"/>
</dbReference>
<evidence type="ECO:0000313" key="2">
    <source>
        <dbReference type="EMBL" id="MCF1713635.1"/>
    </source>
</evidence>
<evidence type="ECO:0000259" key="1">
    <source>
        <dbReference type="Pfam" id="PF01636"/>
    </source>
</evidence>
<proteinExistence type="predicted"/>
<comment type="caution">
    <text evidence="2">The sequence shown here is derived from an EMBL/GenBank/DDBJ whole genome shotgun (WGS) entry which is preliminary data.</text>
</comment>
<dbReference type="PANTHER" id="PTHR21064">
    <property type="entry name" value="AMINOGLYCOSIDE PHOSPHOTRANSFERASE DOMAIN-CONTAINING PROTEIN-RELATED"/>
    <property type="match status" value="1"/>
</dbReference>
<organism evidence="2 3">
    <name type="scientific">Flavihumibacter fluminis</name>
    <dbReference type="NCBI Taxonomy" id="2909236"/>
    <lineage>
        <taxon>Bacteria</taxon>
        <taxon>Pseudomonadati</taxon>
        <taxon>Bacteroidota</taxon>
        <taxon>Chitinophagia</taxon>
        <taxon>Chitinophagales</taxon>
        <taxon>Chitinophagaceae</taxon>
        <taxon>Flavihumibacter</taxon>
    </lineage>
</organism>
<accession>A0ABS9BEA0</accession>
<name>A0ABS9BEA0_9BACT</name>